<comment type="caution">
    <text evidence="4">The sequence shown here is derived from an EMBL/GenBank/DDBJ whole genome shotgun (WGS) entry which is preliminary data.</text>
</comment>
<dbReference type="InterPro" id="IPR011990">
    <property type="entry name" value="TPR-like_helical_dom_sf"/>
</dbReference>
<sequence>MTSNSSINIDKQIQWLEGGIAEGYINYYDYNEFKNFQHIGSGGFSKVYRASWKNSDTVVALKYFKNNRFIIKEIVNELAPQNLNLTAEIFYNRVRILTITMCCILFILTFVNLHVNIIQFFGITKRKNNDDTNYLLVLEYADSSTLGNFLKDNFNRLDWNMKLQFAIQIADAVSCLHQNDIIHCDLHSDNILVHQNMLKLADFGLSHRLAEISTQKNVFGVLPYIDPQHFQIQTNNNKSHHYKPNKKSDVYSIGVILWEISSGHKPFESYDKFYLRQKLLLEILNGKRETPIPNTPIDYINIYTKCWEINPDDRPNMQQVLSLLKLIDLNEIIINEIVLQYEDSIQKGIDKEDIIQLIKIHLIIKNINENEIFNYLLVKNNELKNIQTLAIFYYYGIGTEKNEVRAFELYKEAAEKGHIDAIHQLGECYYYGIGTEKNEARTFELYKEAVEKGHINAMYQLGKCYYHGIGIENNRIMAYSLYEKAAEKGHINAMYQLGECYYYGIGTEKNNARAFELYKNAAKKGHINAMYQLGEFYYYGIETEKNNARAFELYKKAAEKENIAAIYNLGYCYQNGIGTVKNGIKAFELYKEAAEKGHINAMYQLGECYYYGIGTEKNNVKVFELYKKVAEKENINAMYQLGECYYYGIGTEKDRIMASKLYKAAAKKGHISAKTRIEAYELLYKEGSFSSKNINEDEYILNGIHFKNGLGTELNEHFYFY</sequence>
<keyword evidence="2" id="KW-0472">Membrane</keyword>
<dbReference type="PROSITE" id="PS00107">
    <property type="entry name" value="PROTEIN_KINASE_ATP"/>
    <property type="match status" value="1"/>
</dbReference>
<proteinExistence type="predicted"/>
<dbReference type="GO" id="GO:0004672">
    <property type="term" value="F:protein kinase activity"/>
    <property type="evidence" value="ECO:0007669"/>
    <property type="project" value="InterPro"/>
</dbReference>
<gene>
    <name evidence="4" type="ORF">RclHR1_15210002</name>
</gene>
<dbReference type="InterPro" id="IPR017441">
    <property type="entry name" value="Protein_kinase_ATP_BS"/>
</dbReference>
<feature type="domain" description="Protein kinase" evidence="3">
    <location>
        <begin position="33"/>
        <end position="327"/>
    </location>
</feature>
<dbReference type="EMBL" id="BEXD01000582">
    <property type="protein sequence ID" value="GBB88655.1"/>
    <property type="molecule type" value="Genomic_DNA"/>
</dbReference>
<feature type="transmembrane region" description="Helical" evidence="2">
    <location>
        <begin position="96"/>
        <end position="115"/>
    </location>
</feature>
<dbReference type="InterPro" id="IPR001245">
    <property type="entry name" value="Ser-Thr/Tyr_kinase_cat_dom"/>
</dbReference>
<keyword evidence="5" id="KW-1185">Reference proteome</keyword>
<dbReference type="PANTHER" id="PTHR45011">
    <property type="entry name" value="DAP3-BINDING CELL DEATH ENHANCER 1"/>
    <property type="match status" value="1"/>
</dbReference>
<dbReference type="Gene3D" id="1.25.40.10">
    <property type="entry name" value="Tetratricopeptide repeat domain"/>
    <property type="match status" value="3"/>
</dbReference>
<organism evidence="4 5">
    <name type="scientific">Rhizophagus clarus</name>
    <dbReference type="NCBI Taxonomy" id="94130"/>
    <lineage>
        <taxon>Eukaryota</taxon>
        <taxon>Fungi</taxon>
        <taxon>Fungi incertae sedis</taxon>
        <taxon>Mucoromycota</taxon>
        <taxon>Glomeromycotina</taxon>
        <taxon>Glomeromycetes</taxon>
        <taxon>Glomerales</taxon>
        <taxon>Glomeraceae</taxon>
        <taxon>Rhizophagus</taxon>
    </lineage>
</organism>
<evidence type="ECO:0000313" key="4">
    <source>
        <dbReference type="EMBL" id="GBB88655.1"/>
    </source>
</evidence>
<evidence type="ECO:0000313" key="5">
    <source>
        <dbReference type="Proteomes" id="UP000247702"/>
    </source>
</evidence>
<dbReference type="SUPFAM" id="SSF81901">
    <property type="entry name" value="HCP-like"/>
    <property type="match status" value="2"/>
</dbReference>
<dbReference type="AlphaFoldDB" id="A0A2Z6QGE2"/>
<evidence type="ECO:0000259" key="3">
    <source>
        <dbReference type="PROSITE" id="PS50011"/>
    </source>
</evidence>
<dbReference type="STRING" id="94130.A0A2Z6QGE2"/>
<dbReference type="SUPFAM" id="SSF56112">
    <property type="entry name" value="Protein kinase-like (PK-like)"/>
    <property type="match status" value="1"/>
</dbReference>
<dbReference type="GO" id="GO:0005524">
    <property type="term" value="F:ATP binding"/>
    <property type="evidence" value="ECO:0007669"/>
    <property type="project" value="UniProtKB-UniRule"/>
</dbReference>
<evidence type="ECO:0000256" key="2">
    <source>
        <dbReference type="SAM" id="Phobius"/>
    </source>
</evidence>
<accession>A0A2Z6QGE2</accession>
<keyword evidence="2" id="KW-1133">Transmembrane helix</keyword>
<dbReference type="Proteomes" id="UP000247702">
    <property type="component" value="Unassembled WGS sequence"/>
</dbReference>
<dbReference type="InterPro" id="IPR052748">
    <property type="entry name" value="ISR_Activator"/>
</dbReference>
<evidence type="ECO:0000256" key="1">
    <source>
        <dbReference type="PROSITE-ProRule" id="PRU10141"/>
    </source>
</evidence>
<dbReference type="Gene3D" id="1.10.510.10">
    <property type="entry name" value="Transferase(Phosphotransferase) domain 1"/>
    <property type="match status" value="1"/>
</dbReference>
<feature type="binding site" evidence="1">
    <location>
        <position position="72"/>
    </location>
    <ligand>
        <name>ATP</name>
        <dbReference type="ChEBI" id="CHEBI:30616"/>
    </ligand>
</feature>
<dbReference type="Pfam" id="PF07714">
    <property type="entry name" value="PK_Tyr_Ser-Thr"/>
    <property type="match status" value="1"/>
</dbReference>
<keyword evidence="1" id="KW-0547">Nucleotide-binding</keyword>
<dbReference type="SMART" id="SM00671">
    <property type="entry name" value="SEL1"/>
    <property type="match status" value="8"/>
</dbReference>
<reference evidence="4 5" key="1">
    <citation type="submission" date="2017-11" db="EMBL/GenBank/DDBJ databases">
        <title>The genome of Rhizophagus clarus HR1 reveals common genetic basis of auxotrophy among arbuscular mycorrhizal fungi.</title>
        <authorList>
            <person name="Kobayashi Y."/>
        </authorList>
    </citation>
    <scope>NUCLEOTIDE SEQUENCE [LARGE SCALE GENOMIC DNA]</scope>
    <source>
        <strain evidence="4 5">HR1</strain>
    </source>
</reference>
<dbReference type="InterPro" id="IPR011009">
    <property type="entry name" value="Kinase-like_dom_sf"/>
</dbReference>
<dbReference type="InterPro" id="IPR000719">
    <property type="entry name" value="Prot_kinase_dom"/>
</dbReference>
<dbReference type="PROSITE" id="PS50011">
    <property type="entry name" value="PROTEIN_KINASE_DOM"/>
    <property type="match status" value="1"/>
</dbReference>
<dbReference type="PRINTS" id="PR00109">
    <property type="entry name" value="TYRKINASE"/>
</dbReference>
<protein>
    <recommendedName>
        <fullName evidence="3">Protein kinase domain-containing protein</fullName>
    </recommendedName>
</protein>
<dbReference type="PANTHER" id="PTHR45011:SF1">
    <property type="entry name" value="DAP3-BINDING CELL DEATH ENHANCER 1"/>
    <property type="match status" value="1"/>
</dbReference>
<keyword evidence="1" id="KW-0067">ATP-binding</keyword>
<name>A0A2Z6QGE2_9GLOM</name>
<dbReference type="InterPro" id="IPR006597">
    <property type="entry name" value="Sel1-like"/>
</dbReference>
<keyword evidence="2" id="KW-0812">Transmembrane</keyword>
<dbReference type="Pfam" id="PF08238">
    <property type="entry name" value="Sel1"/>
    <property type="match status" value="8"/>
</dbReference>